<proteinExistence type="predicted"/>
<organism evidence="1 2">
    <name type="scientific">Laccaria amethystina LaAM-08-1</name>
    <dbReference type="NCBI Taxonomy" id="1095629"/>
    <lineage>
        <taxon>Eukaryota</taxon>
        <taxon>Fungi</taxon>
        <taxon>Dikarya</taxon>
        <taxon>Basidiomycota</taxon>
        <taxon>Agaricomycotina</taxon>
        <taxon>Agaricomycetes</taxon>
        <taxon>Agaricomycetidae</taxon>
        <taxon>Agaricales</taxon>
        <taxon>Agaricineae</taxon>
        <taxon>Hydnangiaceae</taxon>
        <taxon>Laccaria</taxon>
    </lineage>
</organism>
<dbReference type="EMBL" id="KN838810">
    <property type="protein sequence ID" value="KIJ94078.1"/>
    <property type="molecule type" value="Genomic_DNA"/>
</dbReference>
<protein>
    <submittedName>
        <fullName evidence="1">Uncharacterized protein</fullName>
    </submittedName>
</protein>
<reference evidence="1 2" key="1">
    <citation type="submission" date="2014-04" db="EMBL/GenBank/DDBJ databases">
        <authorList>
            <consortium name="DOE Joint Genome Institute"/>
            <person name="Kuo A."/>
            <person name="Kohler A."/>
            <person name="Nagy L.G."/>
            <person name="Floudas D."/>
            <person name="Copeland A."/>
            <person name="Barry K.W."/>
            <person name="Cichocki N."/>
            <person name="Veneault-Fourrey C."/>
            <person name="LaButti K."/>
            <person name="Lindquist E.A."/>
            <person name="Lipzen A."/>
            <person name="Lundell T."/>
            <person name="Morin E."/>
            <person name="Murat C."/>
            <person name="Sun H."/>
            <person name="Tunlid A."/>
            <person name="Henrissat B."/>
            <person name="Grigoriev I.V."/>
            <person name="Hibbett D.S."/>
            <person name="Martin F."/>
            <person name="Nordberg H.P."/>
            <person name="Cantor M.N."/>
            <person name="Hua S.X."/>
        </authorList>
    </citation>
    <scope>NUCLEOTIDE SEQUENCE [LARGE SCALE GENOMIC DNA]</scope>
    <source>
        <strain evidence="1 2">LaAM-08-1</strain>
    </source>
</reference>
<sequence length="50" mass="5621">MTTLQRLAFNSPTTVILCIASQSFSISLVTDSFFLHHTLTNCRQLHIPNT</sequence>
<dbReference type="Proteomes" id="UP000054477">
    <property type="component" value="Unassembled WGS sequence"/>
</dbReference>
<keyword evidence="2" id="KW-1185">Reference proteome</keyword>
<gene>
    <name evidence="1" type="ORF">K443DRAFT_370039</name>
</gene>
<accession>A0A0C9WYP6</accession>
<reference evidence="2" key="2">
    <citation type="submission" date="2015-01" db="EMBL/GenBank/DDBJ databases">
        <title>Evolutionary Origins and Diversification of the Mycorrhizal Mutualists.</title>
        <authorList>
            <consortium name="DOE Joint Genome Institute"/>
            <consortium name="Mycorrhizal Genomics Consortium"/>
            <person name="Kohler A."/>
            <person name="Kuo A."/>
            <person name="Nagy L.G."/>
            <person name="Floudas D."/>
            <person name="Copeland A."/>
            <person name="Barry K.W."/>
            <person name="Cichocki N."/>
            <person name="Veneault-Fourrey C."/>
            <person name="LaButti K."/>
            <person name="Lindquist E.A."/>
            <person name="Lipzen A."/>
            <person name="Lundell T."/>
            <person name="Morin E."/>
            <person name="Murat C."/>
            <person name="Riley R."/>
            <person name="Ohm R."/>
            <person name="Sun H."/>
            <person name="Tunlid A."/>
            <person name="Henrissat B."/>
            <person name="Grigoriev I.V."/>
            <person name="Hibbett D.S."/>
            <person name="Martin F."/>
        </authorList>
    </citation>
    <scope>NUCLEOTIDE SEQUENCE [LARGE SCALE GENOMIC DNA]</scope>
    <source>
        <strain evidence="2">LaAM-08-1</strain>
    </source>
</reference>
<dbReference type="AlphaFoldDB" id="A0A0C9WYP6"/>
<name>A0A0C9WYP6_9AGAR</name>
<dbReference type="HOGENOM" id="CLU_3125272_0_0_1"/>
<evidence type="ECO:0000313" key="1">
    <source>
        <dbReference type="EMBL" id="KIJ94078.1"/>
    </source>
</evidence>
<evidence type="ECO:0000313" key="2">
    <source>
        <dbReference type="Proteomes" id="UP000054477"/>
    </source>
</evidence>